<name>A0A0J7B954_COCIT</name>
<dbReference type="AlphaFoldDB" id="A0A0J7B954"/>
<proteinExistence type="predicted"/>
<protein>
    <submittedName>
        <fullName evidence="1">Uncharacterized protein</fullName>
    </submittedName>
</protein>
<evidence type="ECO:0000313" key="2">
    <source>
        <dbReference type="Proteomes" id="UP000054565"/>
    </source>
</evidence>
<evidence type="ECO:0000313" key="1">
    <source>
        <dbReference type="EMBL" id="KMP06507.1"/>
    </source>
</evidence>
<sequence length="175" mass="20240">MKATNPKYTEVRDVMWRWNSDAEYGAGSPPHSREFHTETRLTFFVNGRSTPGRPVAPIRQRYMFRVNRKLTHMEAENQHIERSIGETASMPDKFLRLMFTNCMQGIIGSWMPNPILPYNSSAREKDVSRYSIDTRHSAAKTIGSSGTGIQYVWIGWSHFYATALLLARLRHNHNH</sequence>
<gene>
    <name evidence="1" type="ORF">CIRG_06188</name>
</gene>
<reference evidence="2" key="1">
    <citation type="journal article" date="2010" name="Genome Res.">
        <title>Population genomic sequencing of Coccidioides fungi reveals recent hybridization and transposon control.</title>
        <authorList>
            <person name="Neafsey D.E."/>
            <person name="Barker B.M."/>
            <person name="Sharpton T.J."/>
            <person name="Stajich J.E."/>
            <person name="Park D.J."/>
            <person name="Whiston E."/>
            <person name="Hung C.-Y."/>
            <person name="McMahan C."/>
            <person name="White J."/>
            <person name="Sykes S."/>
            <person name="Heiman D."/>
            <person name="Young S."/>
            <person name="Zeng Q."/>
            <person name="Abouelleil A."/>
            <person name="Aftuck L."/>
            <person name="Bessette D."/>
            <person name="Brown A."/>
            <person name="FitzGerald M."/>
            <person name="Lui A."/>
            <person name="Macdonald J.P."/>
            <person name="Priest M."/>
            <person name="Orbach M.J."/>
            <person name="Galgiani J.N."/>
            <person name="Kirkland T.N."/>
            <person name="Cole G.T."/>
            <person name="Birren B.W."/>
            <person name="Henn M.R."/>
            <person name="Taylor J.W."/>
            <person name="Rounsley S.D."/>
        </authorList>
    </citation>
    <scope>NUCLEOTIDE SEQUENCE [LARGE SCALE GENOMIC DNA]</scope>
    <source>
        <strain evidence="2">RMSCC 2394</strain>
    </source>
</reference>
<organism evidence="1 2">
    <name type="scientific">Coccidioides immitis RMSCC 2394</name>
    <dbReference type="NCBI Taxonomy" id="404692"/>
    <lineage>
        <taxon>Eukaryota</taxon>
        <taxon>Fungi</taxon>
        <taxon>Dikarya</taxon>
        <taxon>Ascomycota</taxon>
        <taxon>Pezizomycotina</taxon>
        <taxon>Eurotiomycetes</taxon>
        <taxon>Eurotiomycetidae</taxon>
        <taxon>Onygenales</taxon>
        <taxon>Onygenaceae</taxon>
        <taxon>Coccidioides</taxon>
    </lineage>
</organism>
<dbReference type="Proteomes" id="UP000054565">
    <property type="component" value="Unassembled WGS sequence"/>
</dbReference>
<dbReference type="EMBL" id="DS028096">
    <property type="protein sequence ID" value="KMP06507.1"/>
    <property type="molecule type" value="Genomic_DNA"/>
</dbReference>
<accession>A0A0J7B954</accession>